<evidence type="ECO:0000313" key="6">
    <source>
        <dbReference type="Proteomes" id="UP000737171"/>
    </source>
</evidence>
<dbReference type="InterPro" id="IPR036942">
    <property type="entry name" value="Beta-barrel_TonB_sf"/>
</dbReference>
<reference evidence="5 6" key="1">
    <citation type="submission" date="2020-05" db="EMBL/GenBank/DDBJ databases">
        <title>Aquincola sp. isolate from soil.</title>
        <authorList>
            <person name="Han J."/>
            <person name="Kim D.-U."/>
        </authorList>
    </citation>
    <scope>NUCLEOTIDE SEQUENCE [LARGE SCALE GENOMIC DNA]</scope>
    <source>
        <strain evidence="5 6">S2</strain>
    </source>
</reference>
<evidence type="ECO:0000313" key="5">
    <source>
        <dbReference type="EMBL" id="NRF71073.1"/>
    </source>
</evidence>
<comment type="caution">
    <text evidence="5">The sequence shown here is derived from an EMBL/GenBank/DDBJ whole genome shotgun (WGS) entry which is preliminary data.</text>
</comment>
<name>A0ABX2ER20_9BURK</name>
<feature type="chain" id="PRO_5047465719" evidence="4">
    <location>
        <begin position="23"/>
        <end position="690"/>
    </location>
</feature>
<keyword evidence="4" id="KW-0732">Signal</keyword>
<dbReference type="SUPFAM" id="SSF56935">
    <property type="entry name" value="Porins"/>
    <property type="match status" value="1"/>
</dbReference>
<protein>
    <submittedName>
        <fullName evidence="5">MtrB/PioB family decaheme-associated outer membrane protein</fullName>
    </submittedName>
</protein>
<evidence type="ECO:0000256" key="3">
    <source>
        <dbReference type="ARBA" id="ARBA00023237"/>
    </source>
</evidence>
<feature type="signal peptide" evidence="4">
    <location>
        <begin position="1"/>
        <end position="22"/>
    </location>
</feature>
<gene>
    <name evidence="5" type="ORF">HLB44_29125</name>
</gene>
<sequence>MKSHTPLWLLGALGALAAPAFAVDTAAWKCETCPFEAGSSGSIDAGLALQSGKSAKFADYSGYDRSGAHVLLGGTLRHRGADGLFADLAAADLGLDSRSLAAELGREGRYALRFGYSQLPRHLTDSATTPFLGHGGAVLTLPAGFPAPTTAAMPLAATLQPVDIGYDRKILDLGATLPTAGPWSWRADLRHERREGTQRGAGSFFSTTSQLVLPVDQVTDRLELAAAYSGHALQATLGYHASIFRSHTPALTWSNPFSMGTLSAPAGQLALAPDNQLHQLIAAAAWSPGGSLRFSGDLAFGRLTQDEPFVAATLNPALTVPALPAASLHGRVDTLDANLRVSAQPLAALRVHASVTRNQRDNRTPALTMPLVATDLFSGVGTRTTLPHGFTRDRFRLGADHRGPGSLKLAGGLEHERIERTLQAARITREDTLWLRGSVQVRDNVGMTLKLAHAQRKASDYRPVEGIEPPENPLLRKFNQADRRRSSAALRSDLSFGENLALGVAVDVAVDDYTRSAVGLTDARSADVSADLAYAVSEATRLSLFAQADAVQSVQAGSQSAGNPDWTGRVKDRVALIGAGVTYSALKGRLELGANLAVSRARSETIVRTGASAPPFPAATTELDSLKLFAQWRFNDQLSLHGSYRYERTAARDWQLDGVQPATVPNLLAFGEQPPRGTVHLLGLVLRYRF</sequence>
<keyword evidence="3" id="KW-0998">Cell outer membrane</keyword>
<dbReference type="RefSeq" id="WP_173131529.1">
    <property type="nucleotide sequence ID" value="NZ_JABRWJ010000010.1"/>
</dbReference>
<dbReference type="Gene3D" id="2.40.170.20">
    <property type="entry name" value="TonB-dependent receptor, beta-barrel domain"/>
    <property type="match status" value="1"/>
</dbReference>
<evidence type="ECO:0000256" key="2">
    <source>
        <dbReference type="ARBA" id="ARBA00023136"/>
    </source>
</evidence>
<dbReference type="NCBIfam" id="TIGR03509">
    <property type="entry name" value="OMP_MtrB_PioB"/>
    <property type="match status" value="1"/>
</dbReference>
<evidence type="ECO:0000256" key="4">
    <source>
        <dbReference type="SAM" id="SignalP"/>
    </source>
</evidence>
<keyword evidence="2" id="KW-0472">Membrane</keyword>
<dbReference type="Proteomes" id="UP000737171">
    <property type="component" value="Unassembled WGS sequence"/>
</dbReference>
<keyword evidence="6" id="KW-1185">Reference proteome</keyword>
<evidence type="ECO:0000256" key="1">
    <source>
        <dbReference type="ARBA" id="ARBA00004442"/>
    </source>
</evidence>
<organism evidence="5 6">
    <name type="scientific">Pseudaquabacterium terrae</name>
    <dbReference type="NCBI Taxonomy" id="2732868"/>
    <lineage>
        <taxon>Bacteria</taxon>
        <taxon>Pseudomonadati</taxon>
        <taxon>Pseudomonadota</taxon>
        <taxon>Betaproteobacteria</taxon>
        <taxon>Burkholderiales</taxon>
        <taxon>Sphaerotilaceae</taxon>
        <taxon>Pseudaquabacterium</taxon>
    </lineage>
</organism>
<dbReference type="EMBL" id="JABRWJ010000010">
    <property type="protein sequence ID" value="NRF71073.1"/>
    <property type="molecule type" value="Genomic_DNA"/>
</dbReference>
<comment type="subcellular location">
    <subcellularLocation>
        <location evidence="1">Cell outer membrane</location>
    </subcellularLocation>
</comment>
<accession>A0ABX2ER20</accession>
<dbReference type="InterPro" id="IPR020016">
    <property type="entry name" value="Decahaem-assoc_OM_MtrB/PioB"/>
</dbReference>
<dbReference type="Pfam" id="PF11854">
    <property type="entry name" value="MtrB_PioB"/>
    <property type="match status" value="1"/>
</dbReference>
<proteinExistence type="predicted"/>